<organism evidence="1">
    <name type="scientific">Siphoviridae sp. ctFgp7</name>
    <dbReference type="NCBI Taxonomy" id="2827821"/>
    <lineage>
        <taxon>Viruses</taxon>
        <taxon>Duplodnaviria</taxon>
        <taxon>Heunggongvirae</taxon>
        <taxon>Uroviricota</taxon>
        <taxon>Caudoviricetes</taxon>
    </lineage>
</organism>
<evidence type="ECO:0000313" key="1">
    <source>
        <dbReference type="EMBL" id="DAF54019.1"/>
    </source>
</evidence>
<name>A0A8S5ST88_9CAUD</name>
<reference evidence="1" key="1">
    <citation type="journal article" date="2021" name="Proc. Natl. Acad. Sci. U.S.A.">
        <title>A Catalog of Tens of Thousands of Viruses from Human Metagenomes Reveals Hidden Associations with Chronic Diseases.</title>
        <authorList>
            <person name="Tisza M.J."/>
            <person name="Buck C.B."/>
        </authorList>
    </citation>
    <scope>NUCLEOTIDE SEQUENCE</scope>
    <source>
        <strain evidence="1">CtFgp7</strain>
    </source>
</reference>
<protein>
    <submittedName>
        <fullName evidence="1">Uncharacterized protein</fullName>
    </submittedName>
</protein>
<sequence>MSEDRNFDREFENVFGGIVAVSLNYAKGFEPKYLISKNGVTYFFRDKDSFIKAFKKMVE</sequence>
<dbReference type="EMBL" id="BK032669">
    <property type="protein sequence ID" value="DAF54019.1"/>
    <property type="molecule type" value="Genomic_DNA"/>
</dbReference>
<accession>A0A8S5ST88</accession>
<proteinExistence type="predicted"/>